<feature type="domain" description="Transglutaminase-like" evidence="2">
    <location>
        <begin position="294"/>
        <end position="350"/>
    </location>
</feature>
<sequence length="394" mass="44642">MSPIIIGAIVLLICLPLSYLLGKRAFQLFRIHTRLRAGLFSVRHALRAAKHHPGRQFDILDPIYRGVVFQLNGRNLMKRTELEQAVNDELNRVLKYGWLSSLALVGRGALAMIFLVIASVSGNVVAKDAKSLDMTSWFEPEHVESETNVLGKTFKLPYEIDSAETLGTAIAYHMTRFDETFSIPYTGDTDDMQQTMDAAWDWIEQHHIYVYRLSRGGESKWVEQNGTFDLQMTLNYDMTASEAAQVQERVNEVIRDMPRDLDEVGKVKYVNDYIVSHTAYNLDSQASPYTPYSILFNGEGVCEGYALTTLLLLETAGIEARYISGEVASGLHAWNLVRVNNEWYHLDTTWNDPVPNQPGNGRTDYFLVSDTTLRADHTWTFGQYPVTATQNIQL</sequence>
<keyword evidence="4" id="KW-1185">Reference proteome</keyword>
<dbReference type="InterPro" id="IPR002931">
    <property type="entry name" value="Transglutaminase-like"/>
</dbReference>
<accession>A0ABW2PHD7</accession>
<dbReference type="Proteomes" id="UP001596439">
    <property type="component" value="Unassembled WGS sequence"/>
</dbReference>
<comment type="caution">
    <text evidence="3">The sequence shown here is derived from an EMBL/GenBank/DDBJ whole genome shotgun (WGS) entry which is preliminary data.</text>
</comment>
<evidence type="ECO:0000313" key="3">
    <source>
        <dbReference type="EMBL" id="MFC7388903.1"/>
    </source>
</evidence>
<dbReference type="SMART" id="SM00460">
    <property type="entry name" value="TGc"/>
    <property type="match status" value="1"/>
</dbReference>
<proteinExistence type="predicted"/>
<evidence type="ECO:0000259" key="2">
    <source>
        <dbReference type="SMART" id="SM00460"/>
    </source>
</evidence>
<gene>
    <name evidence="3" type="ORF">ACFQO8_02030</name>
</gene>
<name>A0ABW2PHD7_9BACL</name>
<dbReference type="InterPro" id="IPR038765">
    <property type="entry name" value="Papain-like_cys_pep_sf"/>
</dbReference>
<dbReference type="Pfam" id="PF01841">
    <property type="entry name" value="Transglut_core"/>
    <property type="match status" value="1"/>
</dbReference>
<dbReference type="EMBL" id="JBHTCE010000001">
    <property type="protein sequence ID" value="MFC7388903.1"/>
    <property type="molecule type" value="Genomic_DNA"/>
</dbReference>
<evidence type="ECO:0000256" key="1">
    <source>
        <dbReference type="SAM" id="Phobius"/>
    </source>
</evidence>
<feature type="transmembrane region" description="Helical" evidence="1">
    <location>
        <begin position="104"/>
        <end position="126"/>
    </location>
</feature>
<dbReference type="InterPro" id="IPR052557">
    <property type="entry name" value="CAP/Cytokinesis_protein"/>
</dbReference>
<reference evidence="4" key="1">
    <citation type="journal article" date="2019" name="Int. J. Syst. Evol. Microbiol.">
        <title>The Global Catalogue of Microorganisms (GCM) 10K type strain sequencing project: providing services to taxonomists for standard genome sequencing and annotation.</title>
        <authorList>
            <consortium name="The Broad Institute Genomics Platform"/>
            <consortium name="The Broad Institute Genome Sequencing Center for Infectious Disease"/>
            <person name="Wu L."/>
            <person name="Ma J."/>
        </authorList>
    </citation>
    <scope>NUCLEOTIDE SEQUENCE [LARGE SCALE GENOMIC DNA]</scope>
    <source>
        <strain evidence="4">CCUG 55590</strain>
    </source>
</reference>
<dbReference type="PANTHER" id="PTHR46333:SF2">
    <property type="entry name" value="CYTOKINESIS PROTEIN 3"/>
    <property type="match status" value="1"/>
</dbReference>
<dbReference type="SUPFAM" id="SSF54001">
    <property type="entry name" value="Cysteine proteinases"/>
    <property type="match status" value="1"/>
</dbReference>
<keyword evidence="1" id="KW-0472">Membrane</keyword>
<dbReference type="PANTHER" id="PTHR46333">
    <property type="entry name" value="CYTOKINESIS PROTEIN 3"/>
    <property type="match status" value="1"/>
</dbReference>
<keyword evidence="1" id="KW-0812">Transmembrane</keyword>
<dbReference type="RefSeq" id="WP_214786493.1">
    <property type="nucleotide sequence ID" value="NZ_JANIEL010000052.1"/>
</dbReference>
<dbReference type="Gene3D" id="3.10.620.30">
    <property type="match status" value="1"/>
</dbReference>
<protein>
    <submittedName>
        <fullName evidence="3">Transglutaminase domain-containing protein</fullName>
    </submittedName>
</protein>
<evidence type="ECO:0000313" key="4">
    <source>
        <dbReference type="Proteomes" id="UP001596439"/>
    </source>
</evidence>
<keyword evidence="1" id="KW-1133">Transmembrane helix</keyword>
<organism evidence="3 4">
    <name type="scientific">Exiguobacterium aestuarii</name>
    <dbReference type="NCBI Taxonomy" id="273527"/>
    <lineage>
        <taxon>Bacteria</taxon>
        <taxon>Bacillati</taxon>
        <taxon>Bacillota</taxon>
        <taxon>Bacilli</taxon>
        <taxon>Bacillales</taxon>
        <taxon>Bacillales Family XII. Incertae Sedis</taxon>
        <taxon>Exiguobacterium</taxon>
    </lineage>
</organism>